<evidence type="ECO:0000313" key="1">
    <source>
        <dbReference type="EMBL" id="EFH89174.1"/>
    </source>
</evidence>
<comment type="caution">
    <text evidence="1">The sequence shown here is derived from an EMBL/GenBank/DDBJ whole genome shotgun (WGS) entry which is preliminary data.</text>
</comment>
<dbReference type="STRING" id="485913.Krac_10716"/>
<dbReference type="AlphaFoldDB" id="D6TIB7"/>
<gene>
    <name evidence="1" type="ORF">Krac_10716</name>
</gene>
<dbReference type="eggNOG" id="ENOG502Z806">
    <property type="taxonomic scope" value="Bacteria"/>
</dbReference>
<proteinExistence type="predicted"/>
<reference evidence="1 2" key="1">
    <citation type="journal article" date="2011" name="Stand. Genomic Sci.">
        <title>Non-contiguous finished genome sequence and contextual data of the filamentous soil bacterium Ktedonobacter racemifer type strain (SOSP1-21).</title>
        <authorList>
            <person name="Chang Y.J."/>
            <person name="Land M."/>
            <person name="Hauser L."/>
            <person name="Chertkov O."/>
            <person name="Del Rio T.G."/>
            <person name="Nolan M."/>
            <person name="Copeland A."/>
            <person name="Tice H."/>
            <person name="Cheng J.F."/>
            <person name="Lucas S."/>
            <person name="Han C."/>
            <person name="Goodwin L."/>
            <person name="Pitluck S."/>
            <person name="Ivanova N."/>
            <person name="Ovchinikova G."/>
            <person name="Pati A."/>
            <person name="Chen A."/>
            <person name="Palaniappan K."/>
            <person name="Mavromatis K."/>
            <person name="Liolios K."/>
            <person name="Brettin T."/>
            <person name="Fiebig A."/>
            <person name="Rohde M."/>
            <person name="Abt B."/>
            <person name="Goker M."/>
            <person name="Detter J.C."/>
            <person name="Woyke T."/>
            <person name="Bristow J."/>
            <person name="Eisen J.A."/>
            <person name="Markowitz V."/>
            <person name="Hugenholtz P."/>
            <person name="Kyrpides N.C."/>
            <person name="Klenk H.P."/>
            <person name="Lapidus A."/>
        </authorList>
    </citation>
    <scope>NUCLEOTIDE SEQUENCE [LARGE SCALE GENOMIC DNA]</scope>
    <source>
        <strain evidence="2">DSM 44963</strain>
    </source>
</reference>
<dbReference type="InParanoid" id="D6TIB7"/>
<name>D6TIB7_KTERA</name>
<protein>
    <submittedName>
        <fullName evidence="1">Uncharacterized protein</fullName>
    </submittedName>
</protein>
<accession>D6TIB7</accession>
<evidence type="ECO:0000313" key="2">
    <source>
        <dbReference type="Proteomes" id="UP000004508"/>
    </source>
</evidence>
<dbReference type="EMBL" id="ADVG01000001">
    <property type="protein sequence ID" value="EFH89174.1"/>
    <property type="molecule type" value="Genomic_DNA"/>
</dbReference>
<keyword evidence="2" id="KW-1185">Reference proteome</keyword>
<sequence>MVTFFAARCSFFFMFTYEFMTSDRPLTRAQLDAVNALSSHIEVSSTHALIEYQWGNFKHDPIKVLYTFFDGFLYWANWGSPELALRFPHGILPAELINGYDLDEFVTFTRHPDYDILDIHFGEMESPDEWIDYELGSLISIRDELMDGDLRSLYVVWLASQRMMGNGDEEDDEINVPPVPPAFSKLTAAQQALAELLQVPQELLAAAAQHSQATAPSTDDDVAAWVKLLPPDRCSDYLIRLAHNEPRLSRLLVKELRELNPRKASPIFPRGERVPYATLFAESRTIKARQEREERERQQEIHQQHLQDIHDHQDNYWHQVDQAVTRGSGAGYDEAVRVLIELRETASHFQKNQEFQERFSAWVQPHLRRPAFVKRLQDRAFALPER</sequence>
<organism evidence="1 2">
    <name type="scientific">Ktedonobacter racemifer DSM 44963</name>
    <dbReference type="NCBI Taxonomy" id="485913"/>
    <lineage>
        <taxon>Bacteria</taxon>
        <taxon>Bacillati</taxon>
        <taxon>Chloroflexota</taxon>
        <taxon>Ktedonobacteria</taxon>
        <taxon>Ktedonobacterales</taxon>
        <taxon>Ktedonobacteraceae</taxon>
        <taxon>Ktedonobacter</taxon>
    </lineage>
</organism>
<dbReference type="Proteomes" id="UP000004508">
    <property type="component" value="Unassembled WGS sequence"/>
</dbReference>